<feature type="coiled-coil region" evidence="1">
    <location>
        <begin position="93"/>
        <end position="141"/>
    </location>
</feature>
<accession>A0AAN5PIP4</accession>
<gene>
    <name evidence="2" type="ORF">JBJ86_05630</name>
</gene>
<reference evidence="2" key="1">
    <citation type="journal article" date="2018" name="Genome Biol.">
        <title>SKESA: strategic k-mer extension for scrupulous assemblies.</title>
        <authorList>
            <person name="Souvorov A."/>
            <person name="Agarwala R."/>
            <person name="Lipman D.J."/>
        </authorList>
    </citation>
    <scope>NUCLEOTIDE SEQUENCE</scope>
    <source>
        <strain evidence="2">AZ00058701</strain>
    </source>
</reference>
<evidence type="ECO:0000256" key="1">
    <source>
        <dbReference type="SAM" id="Coils"/>
    </source>
</evidence>
<name>A0AAN5PIP4_LEGPN</name>
<dbReference type="Proteomes" id="UP000866496">
    <property type="component" value="Unassembled WGS sequence"/>
</dbReference>
<dbReference type="RefSeq" id="WP_010948033.1">
    <property type="nucleotide sequence ID" value="NZ_CCZO01000015.1"/>
</dbReference>
<dbReference type="GeneID" id="57036319"/>
<proteinExistence type="predicted"/>
<evidence type="ECO:0000313" key="2">
    <source>
        <dbReference type="EMBL" id="HAU1879736.1"/>
    </source>
</evidence>
<dbReference type="SMR" id="A0AAN5PIP4"/>
<keyword evidence="1" id="KW-0175">Coiled coil</keyword>
<protein>
    <submittedName>
        <fullName evidence="2">Lpg2327 family Dot/Icm T4SS effector</fullName>
    </submittedName>
</protein>
<reference evidence="2" key="2">
    <citation type="submission" date="2019-10" db="EMBL/GenBank/DDBJ databases">
        <authorList>
            <consortium name="NCBI Pathogen Detection Project"/>
        </authorList>
    </citation>
    <scope>NUCLEOTIDE SEQUENCE</scope>
    <source>
        <strain evidence="2">AZ00058701</strain>
    </source>
</reference>
<comment type="caution">
    <text evidence="2">The sequence shown here is derived from an EMBL/GenBank/DDBJ whole genome shotgun (WGS) entry which is preliminary data.</text>
</comment>
<organism evidence="2 3">
    <name type="scientific">Legionella pneumophila</name>
    <dbReference type="NCBI Taxonomy" id="446"/>
    <lineage>
        <taxon>Bacteria</taxon>
        <taxon>Pseudomonadati</taxon>
        <taxon>Pseudomonadota</taxon>
        <taxon>Gammaproteobacteria</taxon>
        <taxon>Legionellales</taxon>
        <taxon>Legionellaceae</taxon>
        <taxon>Legionella</taxon>
    </lineage>
</organism>
<sequence>MAKFTVGQDPVKGLTELKAYMEEQISKIKKATSEQEIDQLLVEVLNEYDDKMGSLSKIYKGGNEQVEQLKIDVRKLYEPLRDQFSYNHPQTLVGEFQTKLEEQHKRAEEEKRKLEKQREEQLKLEKQLEEEKQKLAKQSEVEEKPKLENQQEENITQALQKVDGIIQELTLKIDRVDQHQYKKAHDTANTLLQSLIAARDEYERDLRANEFSQELAGRKFKLACQDAVKIAKPVLEKDLGWGDYLKNLLKCLGNAVITVFTFGYQQGFFAYARPDSAKAVEKAEEDLGLRQAASSPK</sequence>
<dbReference type="EMBL" id="DACWHX010000006">
    <property type="protein sequence ID" value="HAU1879736.1"/>
    <property type="molecule type" value="Genomic_DNA"/>
</dbReference>
<evidence type="ECO:0000313" key="3">
    <source>
        <dbReference type="Proteomes" id="UP000866496"/>
    </source>
</evidence>
<dbReference type="AlphaFoldDB" id="A0AAN5PIP4"/>